<dbReference type="EMBL" id="MGDI01000002">
    <property type="protein sequence ID" value="OGL55272.1"/>
    <property type="molecule type" value="Genomic_DNA"/>
</dbReference>
<dbReference type="Proteomes" id="UP000178082">
    <property type="component" value="Unassembled WGS sequence"/>
</dbReference>
<reference evidence="1 2" key="1">
    <citation type="journal article" date="2016" name="Nat. Commun.">
        <title>Thousands of microbial genomes shed light on interconnected biogeochemical processes in an aquifer system.</title>
        <authorList>
            <person name="Anantharaman K."/>
            <person name="Brown C.T."/>
            <person name="Hug L.A."/>
            <person name="Sharon I."/>
            <person name="Castelle C.J."/>
            <person name="Probst A.J."/>
            <person name="Thomas B.C."/>
            <person name="Singh A."/>
            <person name="Wilkins M.J."/>
            <person name="Karaoz U."/>
            <person name="Brodie E.L."/>
            <person name="Williams K.H."/>
            <person name="Hubbard S.S."/>
            <person name="Banfield J.F."/>
        </authorList>
    </citation>
    <scope>NUCLEOTIDE SEQUENCE [LARGE SCALE GENOMIC DNA]</scope>
</reference>
<evidence type="ECO:0000313" key="2">
    <source>
        <dbReference type="Proteomes" id="UP000178082"/>
    </source>
</evidence>
<dbReference type="AlphaFoldDB" id="A0A1F7SNC0"/>
<dbReference type="STRING" id="1817883.A3G31_04500"/>
<accession>A0A1F7SNC0</accession>
<dbReference type="InterPro" id="IPR049210">
    <property type="entry name" value="DUF6812"/>
</dbReference>
<organism evidence="1 2">
    <name type="scientific">Candidatus Schekmanbacteria bacterium RIFCSPLOWO2_12_FULL_38_15</name>
    <dbReference type="NCBI Taxonomy" id="1817883"/>
    <lineage>
        <taxon>Bacteria</taxon>
        <taxon>Candidatus Schekmaniibacteriota</taxon>
    </lineage>
</organism>
<protein>
    <submittedName>
        <fullName evidence="1">Uncharacterized protein</fullName>
    </submittedName>
</protein>
<evidence type="ECO:0000313" key="1">
    <source>
        <dbReference type="EMBL" id="OGL55272.1"/>
    </source>
</evidence>
<proteinExistence type="predicted"/>
<gene>
    <name evidence="1" type="ORF">A3G31_04500</name>
</gene>
<dbReference type="Pfam" id="PF20660">
    <property type="entry name" value="DUF6812"/>
    <property type="match status" value="1"/>
</dbReference>
<sequence length="114" mass="13255">MEEKRIKDRRLGSDRRLFISVVDNRYYEKRRILKVKIIMSTKQAYVGEFHLSEAKRGLSDAMNYEKSFINLTDVRIDDFSEVIPSISLNKERIVSVEEISSRKALSLEEGKAVA</sequence>
<name>A0A1F7SNC0_9BACT</name>
<comment type="caution">
    <text evidence="1">The sequence shown here is derived from an EMBL/GenBank/DDBJ whole genome shotgun (WGS) entry which is preliminary data.</text>
</comment>